<accession>A0A0K1W1C2</accession>
<keyword evidence="3" id="KW-0235">DNA replication</keyword>
<feature type="domain" description="DNA polymerase III delta subunit-like C-terminal" evidence="6">
    <location>
        <begin position="197"/>
        <end position="314"/>
    </location>
</feature>
<dbReference type="STRING" id="216942.SLITO_v1c04710"/>
<protein>
    <submittedName>
        <fullName evidence="7">DNA polymerase III subunit delta</fullName>
    </submittedName>
</protein>
<dbReference type="InterPro" id="IPR005790">
    <property type="entry name" value="DNA_polIII_delta"/>
</dbReference>
<gene>
    <name evidence="7" type="primary">holA</name>
    <name evidence="7" type="ORF">SLITO_v1c04710</name>
</gene>
<dbReference type="Proteomes" id="UP000067476">
    <property type="component" value="Chromosome"/>
</dbReference>
<dbReference type="AlphaFoldDB" id="A0A0K1W1C2"/>
<dbReference type="RefSeq" id="WP_075058216.1">
    <property type="nucleotide sequence ID" value="NZ_CP012357.1"/>
</dbReference>
<dbReference type="GO" id="GO:0003887">
    <property type="term" value="F:DNA-directed DNA polymerase activity"/>
    <property type="evidence" value="ECO:0007669"/>
    <property type="project" value="UniProtKB-KW"/>
</dbReference>
<organism evidence="7 8">
    <name type="scientific">Spiroplasma litorale</name>
    <dbReference type="NCBI Taxonomy" id="216942"/>
    <lineage>
        <taxon>Bacteria</taxon>
        <taxon>Bacillati</taxon>
        <taxon>Mycoplasmatota</taxon>
        <taxon>Mollicutes</taxon>
        <taxon>Entomoplasmatales</taxon>
        <taxon>Spiroplasmataceae</taxon>
        <taxon>Spiroplasma</taxon>
    </lineage>
</organism>
<dbReference type="KEGG" id="sll:SLITO_v1c04710"/>
<dbReference type="Gene3D" id="3.40.50.300">
    <property type="entry name" value="P-loop containing nucleotide triphosphate hydrolases"/>
    <property type="match status" value="1"/>
</dbReference>
<evidence type="ECO:0000259" key="5">
    <source>
        <dbReference type="Pfam" id="PF06144"/>
    </source>
</evidence>
<dbReference type="InterPro" id="IPR010372">
    <property type="entry name" value="DNA_pol3_delta_N"/>
</dbReference>
<keyword evidence="1" id="KW-0808">Transferase</keyword>
<dbReference type="Pfam" id="PF06144">
    <property type="entry name" value="DNA_pol3_delta"/>
    <property type="match status" value="1"/>
</dbReference>
<sequence length="318" mass="37381">MYLVYSDDNYLIKMQTKKIINKISDNSNNEVLFFSLIDNKTIDIYEECQTMSLFNDKKIIVISDCWFLTENKVKLNSSFNIDLIKKILSIKNPKISIIFTLNNSTYSKRLKICKDFELNCKVLNVKQPTLIEKKEILIKKFIDNNINYDLEAIDYFLDILPNDMGVFTNELSKFTTLNQDFNKDIVTSIVKKYLNFDVFNMLDSLLDNDFQSFIKKFKLFQEFNNDIFGFITLVANSLITIRNIVFYKMNGLKDNEIIDKLSLNPYRFKILSSKKNNKLDIINDKINMICYLDKSLKNGTIDNKIIPELIFVKLFINN</sequence>
<evidence type="ECO:0000313" key="8">
    <source>
        <dbReference type="Proteomes" id="UP000067476"/>
    </source>
</evidence>
<dbReference type="Pfam" id="PF21694">
    <property type="entry name" value="DNA_pol3_delta_C"/>
    <property type="match status" value="1"/>
</dbReference>
<proteinExistence type="predicted"/>
<keyword evidence="4" id="KW-0239">DNA-directed DNA polymerase</keyword>
<dbReference type="Gene3D" id="1.20.272.10">
    <property type="match status" value="1"/>
</dbReference>
<dbReference type="NCBIfam" id="TIGR01128">
    <property type="entry name" value="holA"/>
    <property type="match status" value="1"/>
</dbReference>
<dbReference type="GO" id="GO:0006261">
    <property type="term" value="P:DNA-templated DNA replication"/>
    <property type="evidence" value="ECO:0007669"/>
    <property type="project" value="TreeGrafter"/>
</dbReference>
<keyword evidence="8" id="KW-1185">Reference proteome</keyword>
<feature type="domain" description="DNA polymerase III delta N-terminal" evidence="5">
    <location>
        <begin position="2"/>
        <end position="125"/>
    </location>
</feature>
<reference evidence="7 8" key="1">
    <citation type="journal article" date="2015" name="Genome Announc.">
        <title>Complete Genome Sequence of Spiroplasma litorale TN-1T (DSM 21781), a Bacterium Isolated from a Green-Eyed Horsefly (Tabanus nigrovittatus).</title>
        <authorList>
            <person name="Lo W.S."/>
            <person name="Lai Y.C."/>
            <person name="Lien Y.W."/>
            <person name="Wang T.H."/>
            <person name="Kuo C.H."/>
        </authorList>
    </citation>
    <scope>NUCLEOTIDE SEQUENCE [LARGE SCALE GENOMIC DNA]</scope>
    <source>
        <strain evidence="7 8">TN-1</strain>
    </source>
</reference>
<dbReference type="PANTHER" id="PTHR34388">
    <property type="entry name" value="DNA POLYMERASE III SUBUNIT DELTA"/>
    <property type="match status" value="1"/>
</dbReference>
<dbReference type="InterPro" id="IPR027417">
    <property type="entry name" value="P-loop_NTPase"/>
</dbReference>
<evidence type="ECO:0000256" key="3">
    <source>
        <dbReference type="ARBA" id="ARBA00022705"/>
    </source>
</evidence>
<evidence type="ECO:0000259" key="6">
    <source>
        <dbReference type="Pfam" id="PF21694"/>
    </source>
</evidence>
<dbReference type="OrthoDB" id="400018at2"/>
<dbReference type="GO" id="GO:0009360">
    <property type="term" value="C:DNA polymerase III complex"/>
    <property type="evidence" value="ECO:0007669"/>
    <property type="project" value="InterPro"/>
</dbReference>
<dbReference type="GO" id="GO:0003677">
    <property type="term" value="F:DNA binding"/>
    <property type="evidence" value="ECO:0007669"/>
    <property type="project" value="InterPro"/>
</dbReference>
<evidence type="ECO:0000256" key="2">
    <source>
        <dbReference type="ARBA" id="ARBA00022695"/>
    </source>
</evidence>
<dbReference type="InterPro" id="IPR048466">
    <property type="entry name" value="DNA_pol3_delta-like_C"/>
</dbReference>
<dbReference type="SUPFAM" id="SSF52540">
    <property type="entry name" value="P-loop containing nucleoside triphosphate hydrolases"/>
    <property type="match status" value="1"/>
</dbReference>
<keyword evidence="2" id="KW-0548">Nucleotidyltransferase</keyword>
<dbReference type="PANTHER" id="PTHR34388:SF1">
    <property type="entry name" value="DNA POLYMERASE III SUBUNIT DELTA"/>
    <property type="match status" value="1"/>
</dbReference>
<dbReference type="EMBL" id="CP012357">
    <property type="protein sequence ID" value="AKX34124.1"/>
    <property type="molecule type" value="Genomic_DNA"/>
</dbReference>
<evidence type="ECO:0000256" key="4">
    <source>
        <dbReference type="ARBA" id="ARBA00022932"/>
    </source>
</evidence>
<dbReference type="PATRIC" id="fig|216942.3.peg.474"/>
<evidence type="ECO:0000313" key="7">
    <source>
        <dbReference type="EMBL" id="AKX34124.1"/>
    </source>
</evidence>
<name>A0A0K1W1C2_9MOLU</name>
<evidence type="ECO:0000256" key="1">
    <source>
        <dbReference type="ARBA" id="ARBA00022679"/>
    </source>
</evidence>